<gene>
    <name evidence="2" type="ORF">ACFQGB_01405</name>
</gene>
<keyword evidence="1" id="KW-0812">Transmembrane</keyword>
<evidence type="ECO:0000256" key="1">
    <source>
        <dbReference type="SAM" id="Phobius"/>
    </source>
</evidence>
<feature type="transmembrane region" description="Helical" evidence="1">
    <location>
        <begin position="22"/>
        <end position="44"/>
    </location>
</feature>
<dbReference type="EMBL" id="JBHSXN010000001">
    <property type="protein sequence ID" value="MFC6951507.1"/>
    <property type="molecule type" value="Genomic_DNA"/>
</dbReference>
<dbReference type="RefSeq" id="WP_336348539.1">
    <property type="nucleotide sequence ID" value="NZ_JAZAQL010000001.1"/>
</dbReference>
<accession>A0ABD5VBR1</accession>
<proteinExistence type="predicted"/>
<name>A0ABD5VBR1_9EURY</name>
<keyword evidence="3" id="KW-1185">Reference proteome</keyword>
<feature type="transmembrane region" description="Helical" evidence="1">
    <location>
        <begin position="107"/>
        <end position="133"/>
    </location>
</feature>
<feature type="transmembrane region" description="Helical" evidence="1">
    <location>
        <begin position="153"/>
        <end position="175"/>
    </location>
</feature>
<protein>
    <submittedName>
        <fullName evidence="2">Uncharacterized protein</fullName>
    </submittedName>
</protein>
<sequence length="184" mass="18150">MSTGPDDETLVGRHDLVGDPPAVATATVAAGVAVFLVPFTYAVAYAPPVESPGILGSTVPNSDPWARTRFFMHAFAHDGVELAALFLPAFALVAAARVRGSDGRREAFALALAAGGAVAVGYALVSTAGISALPSLDSDVIALGGLQSNLPAVATNALVLAVVAAAGTGLALVAVDATTGGASR</sequence>
<feature type="transmembrane region" description="Helical" evidence="1">
    <location>
        <begin position="70"/>
        <end position="95"/>
    </location>
</feature>
<reference evidence="2 3" key="1">
    <citation type="journal article" date="2019" name="Int. J. Syst. Evol. Microbiol.">
        <title>The Global Catalogue of Microorganisms (GCM) 10K type strain sequencing project: providing services to taxonomists for standard genome sequencing and annotation.</title>
        <authorList>
            <consortium name="The Broad Institute Genomics Platform"/>
            <consortium name="The Broad Institute Genome Sequencing Center for Infectious Disease"/>
            <person name="Wu L."/>
            <person name="Ma J."/>
        </authorList>
    </citation>
    <scope>NUCLEOTIDE SEQUENCE [LARGE SCALE GENOMIC DNA]</scope>
    <source>
        <strain evidence="2 3">GX26</strain>
    </source>
</reference>
<comment type="caution">
    <text evidence="2">The sequence shown here is derived from an EMBL/GenBank/DDBJ whole genome shotgun (WGS) entry which is preliminary data.</text>
</comment>
<keyword evidence="1" id="KW-0472">Membrane</keyword>
<evidence type="ECO:0000313" key="2">
    <source>
        <dbReference type="EMBL" id="MFC6951507.1"/>
    </source>
</evidence>
<keyword evidence="1" id="KW-1133">Transmembrane helix</keyword>
<organism evidence="2 3">
    <name type="scientific">Halorubellus litoreus</name>
    <dbReference type="NCBI Taxonomy" id="755308"/>
    <lineage>
        <taxon>Archaea</taxon>
        <taxon>Methanobacteriati</taxon>
        <taxon>Methanobacteriota</taxon>
        <taxon>Stenosarchaea group</taxon>
        <taxon>Halobacteria</taxon>
        <taxon>Halobacteriales</taxon>
        <taxon>Halorubellaceae</taxon>
        <taxon>Halorubellus</taxon>
    </lineage>
</organism>
<dbReference type="Proteomes" id="UP001596395">
    <property type="component" value="Unassembled WGS sequence"/>
</dbReference>
<evidence type="ECO:0000313" key="3">
    <source>
        <dbReference type="Proteomes" id="UP001596395"/>
    </source>
</evidence>
<dbReference type="AlphaFoldDB" id="A0ABD5VBR1"/>